<dbReference type="SUPFAM" id="SSF53448">
    <property type="entry name" value="Nucleotide-diphospho-sugar transferases"/>
    <property type="match status" value="1"/>
</dbReference>
<comment type="similarity">
    <text evidence="1">Belongs to the UDPGP type 1 family.</text>
</comment>
<dbReference type="Gramene" id="TraesROB_scaffold_165637_01G000200.1">
    <property type="protein sequence ID" value="TraesROB_scaffold_165637_01G000200.1"/>
    <property type="gene ID" value="TraesROB_scaffold_165637_01G000200"/>
</dbReference>
<keyword evidence="4" id="KW-0548">Nucleotidyltransferase</keyword>
<dbReference type="Gramene" id="TraesCAD_scaffold_144873_01G000200.1">
    <property type="protein sequence ID" value="TraesCAD_scaffold_144873_01G000200.1"/>
    <property type="gene ID" value="TraesCAD_scaffold_144873_01G000200"/>
</dbReference>
<dbReference type="Gramene" id="TraesARI1A03G00110100.1">
    <property type="protein sequence ID" value="TraesARI1A03G00110100.1"/>
    <property type="gene ID" value="TraesARI1A03G00110100"/>
</dbReference>
<dbReference type="InterPro" id="IPR016267">
    <property type="entry name" value="UDPGP_trans"/>
</dbReference>
<dbReference type="GO" id="GO:0006011">
    <property type="term" value="P:UDP-alpha-D-glucose metabolic process"/>
    <property type="evidence" value="ECO:0007669"/>
    <property type="project" value="InterPro"/>
</dbReference>
<dbReference type="Gramene" id="TraesJUL1A03G00107670.1">
    <property type="protein sequence ID" value="TraesJUL1A03G00107670.1"/>
    <property type="gene ID" value="TraesJUL1A03G00107670"/>
</dbReference>
<evidence type="ECO:0000313" key="6">
    <source>
        <dbReference type="EnsemblPlants" id="TraesCS1A02G231900.1"/>
    </source>
</evidence>
<evidence type="ECO:0000256" key="2">
    <source>
        <dbReference type="ARBA" id="ARBA00012415"/>
    </source>
</evidence>
<dbReference type="Gramene" id="TraesLDM1A03G00108480.1">
    <property type="protein sequence ID" value="TraesLDM1A03G00108480.1"/>
    <property type="gene ID" value="TraesLDM1A03G00108480"/>
</dbReference>
<dbReference type="PANTHER" id="PTHR43511">
    <property type="match status" value="1"/>
</dbReference>
<dbReference type="Gramene" id="TraesKAR1A01G0255570.1">
    <property type="protein sequence ID" value="cds.TraesKAR1A01G0255570.1"/>
    <property type="gene ID" value="TraesKAR1A01G0255570"/>
</dbReference>
<name>A0A3B5Y165_WHEAT</name>
<dbReference type="Gramene" id="TraesSTA1A03G00108440.1">
    <property type="protein sequence ID" value="TraesSTA1A03G00108440.1"/>
    <property type="gene ID" value="TraesSTA1A03G00108440"/>
</dbReference>
<dbReference type="AlphaFoldDB" id="A0A3B5Y165"/>
<dbReference type="Gramene" id="TraesSYM1A03G00111070.1">
    <property type="protein sequence ID" value="TraesSYM1A03G00111070.1"/>
    <property type="gene ID" value="TraesSYM1A03G00111070"/>
</dbReference>
<dbReference type="Gramene" id="TraesNOR1A03G00109440.1">
    <property type="protein sequence ID" value="TraesNOR1A03G00109440.1"/>
    <property type="gene ID" value="TraesNOR1A03G00109440"/>
</dbReference>
<evidence type="ECO:0000256" key="1">
    <source>
        <dbReference type="ARBA" id="ARBA00010401"/>
    </source>
</evidence>
<dbReference type="Pfam" id="PF01704">
    <property type="entry name" value="UDPGP"/>
    <property type="match status" value="1"/>
</dbReference>
<dbReference type="Gramene" id="TraesWEE_scaffold_169378_01G000200.1">
    <property type="protein sequence ID" value="TraesWEE_scaffold_169378_01G000200.1"/>
    <property type="gene ID" value="TraesWEE_scaffold_169378_01G000200"/>
</dbReference>
<evidence type="ECO:0000256" key="5">
    <source>
        <dbReference type="ARBA" id="ARBA00048128"/>
    </source>
</evidence>
<dbReference type="EC" id="2.7.7.9" evidence="2"/>
<dbReference type="Gramene" id="TraesJAG1A03G00108260.1">
    <property type="protein sequence ID" value="TraesJAG1A03G00108260.1"/>
    <property type="gene ID" value="TraesJAG1A03G00108260"/>
</dbReference>
<dbReference type="InterPro" id="IPR029044">
    <property type="entry name" value="Nucleotide-diphossugar_trans"/>
</dbReference>
<dbReference type="Gene3D" id="3.90.550.10">
    <property type="entry name" value="Spore Coat Polysaccharide Biosynthesis Protein SpsA, Chain A"/>
    <property type="match status" value="1"/>
</dbReference>
<dbReference type="GO" id="GO:0003983">
    <property type="term" value="F:UTP:glucose-1-phosphate uridylyltransferase activity"/>
    <property type="evidence" value="ECO:0007669"/>
    <property type="project" value="UniProtKB-EC"/>
</dbReference>
<dbReference type="STRING" id="4565.A0A3B5Y165"/>
<dbReference type="EnsemblPlants" id="TraesCS1A02G231900.1">
    <property type="protein sequence ID" value="TraesCS1A02G231900.1"/>
    <property type="gene ID" value="TraesCS1A02G231900"/>
</dbReference>
<comment type="catalytic activity">
    <reaction evidence="5">
        <text>alpha-D-glucose 1-phosphate + UTP + H(+) = UDP-alpha-D-glucose + diphosphate</text>
        <dbReference type="Rhea" id="RHEA:19889"/>
        <dbReference type="ChEBI" id="CHEBI:15378"/>
        <dbReference type="ChEBI" id="CHEBI:33019"/>
        <dbReference type="ChEBI" id="CHEBI:46398"/>
        <dbReference type="ChEBI" id="CHEBI:58601"/>
        <dbReference type="ChEBI" id="CHEBI:58885"/>
        <dbReference type="EC" id="2.7.7.9"/>
    </reaction>
</comment>
<dbReference type="OrthoDB" id="1726465at2759"/>
<keyword evidence="3" id="KW-0808">Transferase</keyword>
<dbReference type="Proteomes" id="UP000019116">
    <property type="component" value="Chromosome 1A"/>
</dbReference>
<dbReference type="Gramene" id="TraesLAC1A03G00110660.1">
    <property type="protein sequence ID" value="TraesLAC1A03G00110660.1"/>
    <property type="gene ID" value="TraesLAC1A03G00110660"/>
</dbReference>
<organism evidence="6">
    <name type="scientific">Triticum aestivum</name>
    <name type="common">Wheat</name>
    <dbReference type="NCBI Taxonomy" id="4565"/>
    <lineage>
        <taxon>Eukaryota</taxon>
        <taxon>Viridiplantae</taxon>
        <taxon>Streptophyta</taxon>
        <taxon>Embryophyta</taxon>
        <taxon>Tracheophyta</taxon>
        <taxon>Spermatophyta</taxon>
        <taxon>Magnoliopsida</taxon>
        <taxon>Liliopsida</taxon>
        <taxon>Poales</taxon>
        <taxon>Poaceae</taxon>
        <taxon>BOP clade</taxon>
        <taxon>Pooideae</taxon>
        <taxon>Triticodae</taxon>
        <taxon>Triticeae</taxon>
        <taxon>Triticinae</taxon>
        <taxon>Triticum</taxon>
    </lineage>
</organism>
<dbReference type="Gramene" id="TraesPARA_EIv1.0_0045710.1">
    <property type="protein sequence ID" value="TraesPARA_EIv1.0_0045710.1.CDS"/>
    <property type="gene ID" value="TraesPARA_EIv1.0_0045710"/>
</dbReference>
<dbReference type="Gramene" id="TraesMAC1A03G00109650.1">
    <property type="protein sequence ID" value="TraesMAC1A03G00109650.1"/>
    <property type="gene ID" value="TraesMAC1A03G00109650"/>
</dbReference>
<dbReference type="PaxDb" id="4565-Traes_1AL_5AD4E3431.1"/>
<dbReference type="Gramene" id="TraesCS1A02G231900.1">
    <property type="protein sequence ID" value="TraesCS1A02G231900.1"/>
    <property type="gene ID" value="TraesCS1A02G231900"/>
</dbReference>
<protein>
    <recommendedName>
        <fullName evidence="2">UTP--glucose-1-phosphate uridylyltransferase</fullName>
        <ecNumber evidence="2">2.7.7.9</ecNumber>
    </recommendedName>
</protein>
<dbReference type="Gramene" id="TraesCS1A03G0602500.1">
    <property type="protein sequence ID" value="TraesCS1A03G0602500.1.CDS"/>
    <property type="gene ID" value="TraesCS1A03G0602500"/>
</dbReference>
<proteinExistence type="inferred from homology"/>
<reference evidence="6" key="1">
    <citation type="submission" date="2018-08" db="EMBL/GenBank/DDBJ databases">
        <authorList>
            <person name="Rossello M."/>
        </authorList>
    </citation>
    <scope>NUCLEOTIDE SEQUENCE [LARGE SCALE GENOMIC DNA]</scope>
    <source>
        <strain evidence="6">cv. Chinese Spring</strain>
    </source>
</reference>
<evidence type="ECO:0000256" key="3">
    <source>
        <dbReference type="ARBA" id="ARBA00022679"/>
    </source>
</evidence>
<evidence type="ECO:0000256" key="4">
    <source>
        <dbReference type="ARBA" id="ARBA00022695"/>
    </source>
</evidence>
<sequence length="124" mass="13951">MEGDETAVVAAVEAEVVGSVKTEEHIMIRIESLNKKYGSNVPLLLMNSFNTHQDTLKIVEKYANSNIQIHTFNQSQYPRVVAFQGEDRQGWVVKHSYASPVKDGWPTSSEYCDVETPISVYSEI</sequence>
<dbReference type="Gramene" id="TraesCLE_scaffold_174000_01G000200.1">
    <property type="protein sequence ID" value="TraesCLE_scaffold_174000_01G000200.1"/>
    <property type="gene ID" value="TraesCLE_scaffold_174000_01G000200"/>
</dbReference>
<reference evidence="6" key="2">
    <citation type="submission" date="2018-10" db="UniProtKB">
        <authorList>
            <consortium name="EnsemblPlants"/>
        </authorList>
    </citation>
    <scope>IDENTIFICATION</scope>
</reference>
<evidence type="ECO:0000313" key="7">
    <source>
        <dbReference type="Proteomes" id="UP000019116"/>
    </source>
</evidence>
<dbReference type="InterPro" id="IPR002618">
    <property type="entry name" value="UDPGP_fam"/>
</dbReference>
<keyword evidence="7" id="KW-1185">Reference proteome</keyword>
<accession>A0A3B5Y165</accession>
<dbReference type="SMR" id="A0A3B5Y165"/>